<organism evidence="4 5">
    <name type="scientific">Kutzneria chonburiensis</name>
    <dbReference type="NCBI Taxonomy" id="1483604"/>
    <lineage>
        <taxon>Bacteria</taxon>
        <taxon>Bacillati</taxon>
        <taxon>Actinomycetota</taxon>
        <taxon>Actinomycetes</taxon>
        <taxon>Pseudonocardiales</taxon>
        <taxon>Pseudonocardiaceae</taxon>
        <taxon>Kutzneria</taxon>
    </lineage>
</organism>
<reference evidence="4 5" key="1">
    <citation type="submission" date="2024-09" db="EMBL/GenBank/DDBJ databases">
        <authorList>
            <person name="Sun Q."/>
            <person name="Mori K."/>
        </authorList>
    </citation>
    <scope>NUCLEOTIDE SEQUENCE [LARGE SCALE GENOMIC DNA]</scope>
    <source>
        <strain evidence="4 5">TBRC 1432</strain>
    </source>
</reference>
<feature type="compositionally biased region" description="Low complexity" evidence="1">
    <location>
        <begin position="30"/>
        <end position="57"/>
    </location>
</feature>
<dbReference type="EMBL" id="JBHLUD010000001">
    <property type="protein sequence ID" value="MFC0540066.1"/>
    <property type="molecule type" value="Genomic_DNA"/>
</dbReference>
<evidence type="ECO:0000313" key="4">
    <source>
        <dbReference type="EMBL" id="MFC0540066.1"/>
    </source>
</evidence>
<feature type="chain" id="PRO_5047223948" evidence="2">
    <location>
        <begin position="27"/>
        <end position="147"/>
    </location>
</feature>
<proteinExistence type="predicted"/>
<evidence type="ECO:0000313" key="5">
    <source>
        <dbReference type="Proteomes" id="UP001589810"/>
    </source>
</evidence>
<keyword evidence="2" id="KW-0732">Signal</keyword>
<dbReference type="RefSeq" id="WP_273938830.1">
    <property type="nucleotide sequence ID" value="NZ_CP097263.1"/>
</dbReference>
<name>A0ABV6MIE6_9PSEU</name>
<dbReference type="SMART" id="SM00900">
    <property type="entry name" value="FMN_bind"/>
    <property type="match status" value="1"/>
</dbReference>
<dbReference type="Proteomes" id="UP001589810">
    <property type="component" value="Unassembled WGS sequence"/>
</dbReference>
<evidence type="ECO:0000256" key="2">
    <source>
        <dbReference type="SAM" id="SignalP"/>
    </source>
</evidence>
<feature type="domain" description="FMN-binding" evidence="3">
    <location>
        <begin position="70"/>
        <end position="146"/>
    </location>
</feature>
<accession>A0ABV6MIE6</accession>
<feature type="signal peptide" evidence="2">
    <location>
        <begin position="1"/>
        <end position="26"/>
    </location>
</feature>
<dbReference type="Pfam" id="PF04205">
    <property type="entry name" value="FMN_bind"/>
    <property type="match status" value="1"/>
</dbReference>
<comment type="caution">
    <text evidence="4">The sequence shown here is derived from an EMBL/GenBank/DDBJ whole genome shotgun (WGS) entry which is preliminary data.</text>
</comment>
<gene>
    <name evidence="4" type="ORF">ACFFH7_01170</name>
</gene>
<dbReference type="InterPro" id="IPR007329">
    <property type="entry name" value="FMN-bd"/>
</dbReference>
<evidence type="ECO:0000259" key="3">
    <source>
        <dbReference type="SMART" id="SM00900"/>
    </source>
</evidence>
<dbReference type="Gene3D" id="3.90.1010.20">
    <property type="match status" value="1"/>
</dbReference>
<protein>
    <submittedName>
        <fullName evidence="4">FMN-binding protein</fullName>
    </submittedName>
</protein>
<sequence>MRRAAIALVLTAAGLVPLLRYHPSVATVSSAASTPTGAGNTNTASPPSSASSPSSASGTRTVTGSEVETEFGPYRVQATFNGSTITDVQIIETPQDRRSQRIAESAAPTLRQEALQTQSAKIDTVSGATATSEAYAQSLQAAIDASS</sequence>
<keyword evidence="5" id="KW-1185">Reference proteome</keyword>
<feature type="region of interest" description="Disordered" evidence="1">
    <location>
        <begin position="30"/>
        <end position="73"/>
    </location>
</feature>
<evidence type="ECO:0000256" key="1">
    <source>
        <dbReference type="SAM" id="MobiDB-lite"/>
    </source>
</evidence>